<accession>A0A7C5EPL1</accession>
<proteinExistence type="predicted"/>
<comment type="caution">
    <text evidence="1">The sequence shown here is derived from an EMBL/GenBank/DDBJ whole genome shotgun (WGS) entry which is preliminary data.</text>
</comment>
<dbReference type="SUPFAM" id="SSF56925">
    <property type="entry name" value="OMPA-like"/>
    <property type="match status" value="1"/>
</dbReference>
<dbReference type="Gene3D" id="2.40.160.20">
    <property type="match status" value="1"/>
</dbReference>
<protein>
    <submittedName>
        <fullName evidence="1">Uncharacterized protein</fullName>
    </submittedName>
</protein>
<name>A0A7C5EPL1_9BACT</name>
<sequence length="251" mass="28367">MDRKNMRWVGLTVALILATGTLGVKEVAARMWVGLQAGPNYMANADIVKRVNAEPSVTYENVKFAANFLGGLTIGYDFVNEGFLGRDWPNWMKYISVALDLTYHNVTFRRQQVTAEIEGKGKVAAFFPNGIIRMFTLVPLIIGKYGFFPDSEVPFGRLQPYLGVGVGLVITDPALDGFTTRERNKVDGVFLLETGLRYMMWQNVSLDAAFRYRLIFTKFGNTYDSPGGSFKINRDWEAHLFNAIFRVAYHF</sequence>
<dbReference type="AlphaFoldDB" id="A0A7C5EPL1"/>
<reference evidence="1" key="1">
    <citation type="journal article" date="2020" name="mSystems">
        <title>Genome- and Community-Level Interaction Insights into Carbon Utilization and Element Cycling Functions of Hydrothermarchaeota in Hydrothermal Sediment.</title>
        <authorList>
            <person name="Zhou Z."/>
            <person name="Liu Y."/>
            <person name="Xu W."/>
            <person name="Pan J."/>
            <person name="Luo Z.H."/>
            <person name="Li M."/>
        </authorList>
    </citation>
    <scope>NUCLEOTIDE SEQUENCE [LARGE SCALE GENOMIC DNA]</scope>
    <source>
        <strain evidence="1">SpSt-853</strain>
    </source>
</reference>
<evidence type="ECO:0000313" key="1">
    <source>
        <dbReference type="EMBL" id="HGZ12622.1"/>
    </source>
</evidence>
<dbReference type="EMBL" id="DTKJ01000073">
    <property type="protein sequence ID" value="HGZ12622.1"/>
    <property type="molecule type" value="Genomic_DNA"/>
</dbReference>
<organism evidence="1">
    <name type="scientific">Desulfobacca acetoxidans</name>
    <dbReference type="NCBI Taxonomy" id="60893"/>
    <lineage>
        <taxon>Bacteria</taxon>
        <taxon>Pseudomonadati</taxon>
        <taxon>Thermodesulfobacteriota</taxon>
        <taxon>Desulfobaccia</taxon>
        <taxon>Desulfobaccales</taxon>
        <taxon>Desulfobaccaceae</taxon>
        <taxon>Desulfobacca</taxon>
    </lineage>
</organism>
<gene>
    <name evidence="1" type="ORF">ENW48_10485</name>
</gene>
<dbReference type="InterPro" id="IPR011250">
    <property type="entry name" value="OMP/PagP_B-barrel"/>
</dbReference>